<gene>
    <name evidence="2" type="primary">LOC100193073</name>
</gene>
<feature type="compositionally biased region" description="Basic residues" evidence="1">
    <location>
        <begin position="275"/>
        <end position="310"/>
    </location>
</feature>
<reference evidence="2" key="2">
    <citation type="submission" date="2019-07" db="EMBL/GenBank/DDBJ databases">
        <authorList>
            <person name="Seetharam A."/>
            <person name="Woodhouse M."/>
            <person name="Cannon E."/>
        </authorList>
    </citation>
    <scope>NUCLEOTIDE SEQUENCE [LARGE SCALE GENOMIC DNA]</scope>
    <source>
        <strain evidence="2">cv. B73</strain>
    </source>
</reference>
<dbReference type="AlphaFoldDB" id="A0A804M798"/>
<organism evidence="2 3">
    <name type="scientific">Zea mays</name>
    <name type="common">Maize</name>
    <dbReference type="NCBI Taxonomy" id="4577"/>
    <lineage>
        <taxon>Eukaryota</taxon>
        <taxon>Viridiplantae</taxon>
        <taxon>Streptophyta</taxon>
        <taxon>Embryophyta</taxon>
        <taxon>Tracheophyta</taxon>
        <taxon>Spermatophyta</taxon>
        <taxon>Magnoliopsida</taxon>
        <taxon>Liliopsida</taxon>
        <taxon>Poales</taxon>
        <taxon>Poaceae</taxon>
        <taxon>PACMAD clade</taxon>
        <taxon>Panicoideae</taxon>
        <taxon>Andropogonodae</taxon>
        <taxon>Andropogoneae</taxon>
        <taxon>Tripsacinae</taxon>
        <taxon>Zea</taxon>
    </lineage>
</organism>
<protein>
    <submittedName>
        <fullName evidence="2">Uncharacterized protein</fullName>
    </submittedName>
</protein>
<feature type="region of interest" description="Disordered" evidence="1">
    <location>
        <begin position="333"/>
        <end position="355"/>
    </location>
</feature>
<feature type="compositionally biased region" description="Basic and acidic residues" evidence="1">
    <location>
        <begin position="214"/>
        <end position="227"/>
    </location>
</feature>
<sequence>MTTTMMRLRQHLGLVSSPSIYTSAIARFGNNTPHRRRTTRSRTMSSSASDAAPFEKPRAVVKKVLAESQPEGQGATVRRSIGRHELRNLDPFLLLDEFTGTTTLSTPRFPAFSDHPNFPARPSMAVCCLRPHLSLDWCRSLQARRVSRPPPQRIRDRHLHARGSLRLLNSMLRSSSLLFNARELFAQTSPSLWFRLLAAAGGIHPPGLRWAQGHHQDRGRAVDDGGARHRALGDAGGGRRAQGPAALDQPLLQGQDDRAAVPGAGEQGHQPRGERGRRRGGPRHCRGGPRRGVPRVHAHPHHVRGLHHASRVSPAPARPGGLERLRLRRRRRGRVRAGDGHGALLPRPRPRRRRQRVEQVHQAAEVRPRRRAAARRARGAARALRHELARPDSEGHGGLLLWQERLREGRTVELLRLIGEAGSRWRQINLPCKLNILY</sequence>
<reference evidence="2" key="3">
    <citation type="submission" date="2021-05" db="UniProtKB">
        <authorList>
            <consortium name="EnsemblPlants"/>
        </authorList>
    </citation>
    <scope>IDENTIFICATION</scope>
    <source>
        <strain evidence="2">cv. B73</strain>
    </source>
</reference>
<dbReference type="Gene3D" id="2.60.120.10">
    <property type="entry name" value="Jelly Rolls"/>
    <property type="match status" value="1"/>
</dbReference>
<dbReference type="Gramene" id="Zm00001eb064350_T001">
    <property type="protein sequence ID" value="Zm00001eb064350_P001"/>
    <property type="gene ID" value="Zm00001eb064350"/>
</dbReference>
<feature type="compositionally biased region" description="Low complexity" evidence="1">
    <location>
        <begin position="41"/>
        <end position="52"/>
    </location>
</feature>
<feature type="region of interest" description="Disordered" evidence="1">
    <location>
        <begin position="30"/>
        <end position="53"/>
    </location>
</feature>
<dbReference type="InterPro" id="IPR014710">
    <property type="entry name" value="RmlC-like_jellyroll"/>
</dbReference>
<dbReference type="Proteomes" id="UP000007305">
    <property type="component" value="Chromosome 1"/>
</dbReference>
<feature type="region of interest" description="Disordered" evidence="1">
    <location>
        <begin position="211"/>
        <end position="244"/>
    </location>
</feature>
<evidence type="ECO:0000313" key="3">
    <source>
        <dbReference type="Proteomes" id="UP000007305"/>
    </source>
</evidence>
<accession>A0A804M798</accession>
<reference evidence="3" key="1">
    <citation type="submission" date="2015-12" db="EMBL/GenBank/DDBJ databases">
        <title>Update maize B73 reference genome by single molecule sequencing technologies.</title>
        <authorList>
            <consortium name="Maize Genome Sequencing Project"/>
            <person name="Ware D."/>
        </authorList>
    </citation>
    <scope>NUCLEOTIDE SEQUENCE [LARGE SCALE GENOMIC DNA]</scope>
    <source>
        <strain evidence="3">cv. B73</strain>
    </source>
</reference>
<feature type="region of interest" description="Disordered" evidence="1">
    <location>
        <begin position="258"/>
        <end position="320"/>
    </location>
</feature>
<dbReference type="InterPro" id="IPR012093">
    <property type="entry name" value="Pirin"/>
</dbReference>
<keyword evidence="4" id="KW-1267">Proteomics identification</keyword>
<proteinExistence type="evidence at protein level"/>
<dbReference type="PANTHER" id="PTHR13903:SF8">
    <property type="entry name" value="PIRIN"/>
    <property type="match status" value="1"/>
</dbReference>
<dbReference type="PANTHER" id="PTHR13903">
    <property type="entry name" value="PIRIN-RELATED"/>
    <property type="match status" value="1"/>
</dbReference>
<dbReference type="EnsemblPlants" id="Zm00001eb064350_T001">
    <property type="protein sequence ID" value="Zm00001eb064350_P001"/>
    <property type="gene ID" value="Zm00001eb064350"/>
</dbReference>
<evidence type="ECO:0007829" key="4">
    <source>
        <dbReference type="PeptideAtlas" id="A0A804M798"/>
    </source>
</evidence>
<dbReference type="OrthoDB" id="198735at2759"/>
<evidence type="ECO:0000256" key="1">
    <source>
        <dbReference type="SAM" id="MobiDB-lite"/>
    </source>
</evidence>
<evidence type="ECO:0000313" key="2">
    <source>
        <dbReference type="EnsemblPlants" id="Zm00001eb064350_P001"/>
    </source>
</evidence>
<keyword evidence="3" id="KW-1185">Reference proteome</keyword>
<name>A0A804M798_MAIZE</name>